<sequence>MDFSYTSMHEIKASRSINVTEKGNHWNQYNNTVSAAVPCRFFSLRNYEQKFL</sequence>
<reference evidence="1" key="2">
    <citation type="journal article" date="2015" name="Fish Shellfish Immunol.">
        <title>Early steps in the European eel (Anguilla anguilla)-Vibrio vulnificus interaction in the gills: Role of the RtxA13 toxin.</title>
        <authorList>
            <person name="Callol A."/>
            <person name="Pajuelo D."/>
            <person name="Ebbesson L."/>
            <person name="Teles M."/>
            <person name="MacKenzie S."/>
            <person name="Amaro C."/>
        </authorList>
    </citation>
    <scope>NUCLEOTIDE SEQUENCE</scope>
</reference>
<organism evidence="1">
    <name type="scientific">Anguilla anguilla</name>
    <name type="common">European freshwater eel</name>
    <name type="synonym">Muraena anguilla</name>
    <dbReference type="NCBI Taxonomy" id="7936"/>
    <lineage>
        <taxon>Eukaryota</taxon>
        <taxon>Metazoa</taxon>
        <taxon>Chordata</taxon>
        <taxon>Craniata</taxon>
        <taxon>Vertebrata</taxon>
        <taxon>Euteleostomi</taxon>
        <taxon>Actinopterygii</taxon>
        <taxon>Neopterygii</taxon>
        <taxon>Teleostei</taxon>
        <taxon>Anguilliformes</taxon>
        <taxon>Anguillidae</taxon>
        <taxon>Anguilla</taxon>
    </lineage>
</organism>
<name>A0A0E9XXB3_ANGAN</name>
<evidence type="ECO:0000313" key="1">
    <source>
        <dbReference type="EMBL" id="JAI07358.1"/>
    </source>
</evidence>
<reference evidence="1" key="1">
    <citation type="submission" date="2014-11" db="EMBL/GenBank/DDBJ databases">
        <authorList>
            <person name="Amaro Gonzalez C."/>
        </authorList>
    </citation>
    <scope>NUCLEOTIDE SEQUENCE</scope>
</reference>
<dbReference type="EMBL" id="GBXM01001220">
    <property type="protein sequence ID" value="JAI07358.1"/>
    <property type="molecule type" value="Transcribed_RNA"/>
</dbReference>
<dbReference type="AlphaFoldDB" id="A0A0E9XXB3"/>
<proteinExistence type="predicted"/>
<protein>
    <submittedName>
        <fullName evidence="1">Uncharacterized protein</fullName>
    </submittedName>
</protein>
<accession>A0A0E9XXB3</accession>